<dbReference type="EMBL" id="AVOT02030577">
    <property type="protein sequence ID" value="MBW0523799.1"/>
    <property type="molecule type" value="Genomic_DNA"/>
</dbReference>
<reference evidence="1" key="1">
    <citation type="submission" date="2021-03" db="EMBL/GenBank/DDBJ databases">
        <title>Draft genome sequence of rust myrtle Austropuccinia psidii MF-1, a brazilian biotype.</title>
        <authorList>
            <person name="Quecine M.C."/>
            <person name="Pachon D.M.R."/>
            <person name="Bonatelli M.L."/>
            <person name="Correr F.H."/>
            <person name="Franceschini L.M."/>
            <person name="Leite T.F."/>
            <person name="Margarido G.R.A."/>
            <person name="Almeida C.A."/>
            <person name="Ferrarezi J.A."/>
            <person name="Labate C.A."/>
        </authorList>
    </citation>
    <scope>NUCLEOTIDE SEQUENCE</scope>
    <source>
        <strain evidence="1">MF-1</strain>
    </source>
</reference>
<protein>
    <submittedName>
        <fullName evidence="1">Uncharacterized protein</fullName>
    </submittedName>
</protein>
<comment type="caution">
    <text evidence="1">The sequence shown here is derived from an EMBL/GenBank/DDBJ whole genome shotgun (WGS) entry which is preliminary data.</text>
</comment>
<accession>A0A9Q3EMA5</accession>
<evidence type="ECO:0000313" key="2">
    <source>
        <dbReference type="Proteomes" id="UP000765509"/>
    </source>
</evidence>
<organism evidence="1 2">
    <name type="scientific">Austropuccinia psidii MF-1</name>
    <dbReference type="NCBI Taxonomy" id="1389203"/>
    <lineage>
        <taxon>Eukaryota</taxon>
        <taxon>Fungi</taxon>
        <taxon>Dikarya</taxon>
        <taxon>Basidiomycota</taxon>
        <taxon>Pucciniomycotina</taxon>
        <taxon>Pucciniomycetes</taxon>
        <taxon>Pucciniales</taxon>
        <taxon>Sphaerophragmiaceae</taxon>
        <taxon>Austropuccinia</taxon>
    </lineage>
</organism>
<keyword evidence="2" id="KW-1185">Reference proteome</keyword>
<evidence type="ECO:0000313" key="1">
    <source>
        <dbReference type="EMBL" id="MBW0523799.1"/>
    </source>
</evidence>
<dbReference type="AlphaFoldDB" id="A0A9Q3EMA5"/>
<gene>
    <name evidence="1" type="ORF">O181_063514</name>
</gene>
<dbReference type="OrthoDB" id="2801544at2759"/>
<name>A0A9Q3EMA5_9BASI</name>
<sequence>MSILDSHNYLFKLDATLISYGLFIDFQAKTDTITQWIRHSHDYPAPFHYSNTLLPHQKKRLAFLWDQEVPNGQSSHNIWATLPPGSTFNVRNIITNRVISSFKLISTNTPLGELLADDMGIGRIIQAIALIGTSKERLITNPHRSTPTLLNPQLAIRNIQACSGWSTASQQLPRPHLSLII</sequence>
<proteinExistence type="predicted"/>
<dbReference type="Proteomes" id="UP000765509">
    <property type="component" value="Unassembled WGS sequence"/>
</dbReference>